<dbReference type="RefSeq" id="XP_004370657.1">
    <property type="nucleotide sequence ID" value="XM_004370600.2"/>
</dbReference>
<dbReference type="STRING" id="127582.A0A2Y9DAV6"/>
<evidence type="ECO:0000256" key="1">
    <source>
        <dbReference type="SAM" id="MobiDB-lite"/>
    </source>
</evidence>
<dbReference type="OrthoDB" id="9607806at2759"/>
<dbReference type="AlphaFoldDB" id="A0A2Y9DAV6"/>
<keyword evidence="2" id="KW-0732">Signal</keyword>
<name>A0A2Y9DAV6_TRIMA</name>
<evidence type="ECO:0000313" key="3">
    <source>
        <dbReference type="Proteomes" id="UP000248480"/>
    </source>
</evidence>
<dbReference type="Proteomes" id="UP000248480">
    <property type="component" value="Unplaced"/>
</dbReference>
<protein>
    <submittedName>
        <fullName evidence="4">Beta-defensin 129</fullName>
    </submittedName>
</protein>
<organism evidence="3 4">
    <name type="scientific">Trichechus manatus latirostris</name>
    <name type="common">Florida manatee</name>
    <dbReference type="NCBI Taxonomy" id="127582"/>
    <lineage>
        <taxon>Eukaryota</taxon>
        <taxon>Metazoa</taxon>
        <taxon>Chordata</taxon>
        <taxon>Craniata</taxon>
        <taxon>Vertebrata</taxon>
        <taxon>Euteleostomi</taxon>
        <taxon>Mammalia</taxon>
        <taxon>Eutheria</taxon>
        <taxon>Afrotheria</taxon>
        <taxon>Sirenia</taxon>
        <taxon>Trichechidae</taxon>
        <taxon>Trichechus</taxon>
    </lineage>
</organism>
<dbReference type="GeneID" id="101361994"/>
<reference evidence="4" key="1">
    <citation type="submission" date="2025-08" db="UniProtKB">
        <authorList>
            <consortium name="RefSeq"/>
        </authorList>
    </citation>
    <scope>IDENTIFICATION</scope>
</reference>
<keyword evidence="3" id="KW-1185">Reference proteome</keyword>
<dbReference type="InParanoid" id="A0A2Y9DAV6"/>
<gene>
    <name evidence="4" type="primary">DEFB129</name>
</gene>
<dbReference type="KEGG" id="tmu:101361994"/>
<evidence type="ECO:0000256" key="2">
    <source>
        <dbReference type="SAM" id="SignalP"/>
    </source>
</evidence>
<proteinExistence type="predicted"/>
<sequence>MKLLFPIFASLVLQSQVNTEFLGLKKCLKGFGKCKNHCTLGEKEIEKCKTKKCCIGPKMVRIIKNFIQLEMLHSFEEDSQGFFKNYNNSNAVIPKKYILSILPKIISISPSTNTNTIIITNTTTLNSNTTSTATSTKTDTTGSIDSAITSTLPAPPPPP</sequence>
<dbReference type="CTD" id="140881"/>
<feature type="compositionally biased region" description="Low complexity" evidence="1">
    <location>
        <begin position="127"/>
        <end position="144"/>
    </location>
</feature>
<feature type="signal peptide" evidence="2">
    <location>
        <begin position="1"/>
        <end position="19"/>
    </location>
</feature>
<evidence type="ECO:0000313" key="4">
    <source>
        <dbReference type="RefSeq" id="XP_004370657.1"/>
    </source>
</evidence>
<accession>A0A2Y9DAV6</accession>
<feature type="region of interest" description="Disordered" evidence="1">
    <location>
        <begin position="127"/>
        <end position="159"/>
    </location>
</feature>
<feature type="chain" id="PRO_5015905854" evidence="2">
    <location>
        <begin position="20"/>
        <end position="159"/>
    </location>
</feature>